<feature type="compositionally biased region" description="Basic and acidic residues" evidence="7">
    <location>
        <begin position="554"/>
        <end position="567"/>
    </location>
</feature>
<evidence type="ECO:0000256" key="2">
    <source>
        <dbReference type="ARBA" id="ARBA00022448"/>
    </source>
</evidence>
<feature type="compositionally biased region" description="Polar residues" evidence="7">
    <location>
        <begin position="568"/>
        <end position="577"/>
    </location>
</feature>
<comment type="subcellular location">
    <subcellularLocation>
        <location evidence="6">Nucleus</location>
        <location evidence="6">Nucleolus</location>
    </subcellularLocation>
</comment>
<feature type="region of interest" description="Disordered" evidence="7">
    <location>
        <begin position="678"/>
        <end position="705"/>
    </location>
</feature>
<feature type="compositionally biased region" description="Basic residues" evidence="7">
    <location>
        <begin position="696"/>
        <end position="705"/>
    </location>
</feature>
<keyword evidence="11" id="KW-1185">Reference proteome</keyword>
<dbReference type="PANTHER" id="PTHR12730:SF0">
    <property type="entry name" value="PROTEIN SDA1 HOMOLOG"/>
    <property type="match status" value="1"/>
</dbReference>
<evidence type="ECO:0000313" key="11">
    <source>
        <dbReference type="Proteomes" id="UP000046393"/>
    </source>
</evidence>
<keyword evidence="5 6" id="KW-0539">Nucleus</keyword>
<dbReference type="InterPro" id="IPR048292">
    <property type="entry name" value="SDA1_C"/>
</dbReference>
<dbReference type="Pfam" id="PF08158">
    <property type="entry name" value="SDA1_HEAT"/>
    <property type="match status" value="1"/>
</dbReference>
<feature type="domain" description="SDA1 C-terminal" evidence="10">
    <location>
        <begin position="720"/>
        <end position="762"/>
    </location>
</feature>
<evidence type="ECO:0000256" key="7">
    <source>
        <dbReference type="SAM" id="MobiDB-lite"/>
    </source>
</evidence>
<evidence type="ECO:0000256" key="4">
    <source>
        <dbReference type="ARBA" id="ARBA00022927"/>
    </source>
</evidence>
<evidence type="ECO:0000256" key="1">
    <source>
        <dbReference type="ARBA" id="ARBA00005783"/>
    </source>
</evidence>
<evidence type="ECO:0000259" key="10">
    <source>
        <dbReference type="Pfam" id="PF21638"/>
    </source>
</evidence>
<dbReference type="SUPFAM" id="SSF48371">
    <property type="entry name" value="ARM repeat"/>
    <property type="match status" value="1"/>
</dbReference>
<keyword evidence="3 6" id="KW-0690">Ribosome biogenesis</keyword>
<dbReference type="Proteomes" id="UP000046393">
    <property type="component" value="Unplaced"/>
</dbReference>
<evidence type="ECO:0000259" key="8">
    <source>
        <dbReference type="Pfam" id="PF05285"/>
    </source>
</evidence>
<proteinExistence type="inferred from homology"/>
<accession>A0A0N5AA11</accession>
<dbReference type="WBParaSite" id="SMUV_0000097301-mRNA-1">
    <property type="protein sequence ID" value="SMUV_0000097301-mRNA-1"/>
    <property type="gene ID" value="SMUV_0000097301"/>
</dbReference>
<feature type="compositionally biased region" description="Basic and acidic residues" evidence="7">
    <location>
        <begin position="678"/>
        <end position="695"/>
    </location>
</feature>
<dbReference type="GO" id="GO:0042273">
    <property type="term" value="P:ribosomal large subunit biogenesis"/>
    <property type="evidence" value="ECO:0007669"/>
    <property type="project" value="UniProtKB-UniRule"/>
</dbReference>
<dbReference type="STRING" id="451379.A0A0N5AA11"/>
<feature type="domain" description="SDA1 N-terminal" evidence="9">
    <location>
        <begin position="85"/>
        <end position="455"/>
    </location>
</feature>
<dbReference type="Pfam" id="PF05285">
    <property type="entry name" value="SDA1_dom"/>
    <property type="match status" value="1"/>
</dbReference>
<dbReference type="Pfam" id="PF21638">
    <property type="entry name" value="SDA1_C"/>
    <property type="match status" value="1"/>
</dbReference>
<feature type="compositionally biased region" description="Basic and acidic residues" evidence="7">
    <location>
        <begin position="578"/>
        <end position="588"/>
    </location>
</feature>
<evidence type="ECO:0000256" key="5">
    <source>
        <dbReference type="ARBA" id="ARBA00023242"/>
    </source>
</evidence>
<evidence type="ECO:0000259" key="9">
    <source>
        <dbReference type="Pfam" id="PF08158"/>
    </source>
</evidence>
<feature type="region of interest" description="Disordered" evidence="7">
    <location>
        <begin position="518"/>
        <end position="596"/>
    </location>
</feature>
<dbReference type="AlphaFoldDB" id="A0A0N5AA11"/>
<dbReference type="PANTHER" id="PTHR12730">
    <property type="entry name" value="HSDA/SDA1-RELATED"/>
    <property type="match status" value="1"/>
</dbReference>
<dbReference type="GO" id="GO:0000055">
    <property type="term" value="P:ribosomal large subunit export from nucleus"/>
    <property type="evidence" value="ECO:0007669"/>
    <property type="project" value="UniProtKB-UniRule"/>
</dbReference>
<reference evidence="12" key="1">
    <citation type="submission" date="2017-02" db="UniProtKB">
        <authorList>
            <consortium name="WormBaseParasite"/>
        </authorList>
    </citation>
    <scope>IDENTIFICATION</scope>
</reference>
<dbReference type="InterPro" id="IPR007949">
    <property type="entry name" value="SDA1_MD"/>
</dbReference>
<dbReference type="InterPro" id="IPR016024">
    <property type="entry name" value="ARM-type_fold"/>
</dbReference>
<dbReference type="InterPro" id="IPR012977">
    <property type="entry name" value="SDA1_N"/>
</dbReference>
<evidence type="ECO:0000256" key="6">
    <source>
        <dbReference type="RuleBase" id="RU365057"/>
    </source>
</evidence>
<organism evidence="11 12">
    <name type="scientific">Syphacia muris</name>
    <dbReference type="NCBI Taxonomy" id="451379"/>
    <lineage>
        <taxon>Eukaryota</taxon>
        <taxon>Metazoa</taxon>
        <taxon>Ecdysozoa</taxon>
        <taxon>Nematoda</taxon>
        <taxon>Chromadorea</taxon>
        <taxon>Rhabditida</taxon>
        <taxon>Spirurina</taxon>
        <taxon>Oxyuridomorpha</taxon>
        <taxon>Oxyuroidea</taxon>
        <taxon>Oxyuridae</taxon>
        <taxon>Syphacia</taxon>
    </lineage>
</organism>
<comment type="function">
    <text evidence="6">Required for 60S pre-ribosomal subunits export to the cytoplasm.</text>
</comment>
<dbReference type="GO" id="GO:0015031">
    <property type="term" value="P:protein transport"/>
    <property type="evidence" value="ECO:0007669"/>
    <property type="project" value="UniProtKB-KW"/>
</dbReference>
<protein>
    <recommendedName>
        <fullName evidence="6">Protein SDA1</fullName>
    </recommendedName>
</protein>
<feature type="domain" description="SDA1 middle" evidence="8">
    <location>
        <begin position="531"/>
        <end position="684"/>
    </location>
</feature>
<name>A0A0N5AA11_9BILA</name>
<sequence>MSITEDRLCHCDRNLGLLLEMVHKDSESYKDDCIEQLKHYLQMIKILQLQPMQLKSDLVDFLELVNFLARAVSFYSGAQTSLIIGNEAKQFVDSILTLLRSQAEGLNPEVRIAFCKALAVLRNKNLVDQNELVEIFFELVKCNDKQLRKYICGSLIAQLRNIKRGKCERRALGRIQSFLFSRLKDSRSIVVRVAEMVLISAFRKDLLRDAKTVNAISECCFHRLPRIQVTALRFFLGSVKDEEGIEEDSDSDEDGLNNTEDRKTIKEAFLIFVTVAFKAAKKTKKSIKNFEKAKKLISKEKKAKKEKTNRLCNLLAIQLLYDPQAFSERLFGLLAGGKNEKFELRLFRIALCARVIGIHKLQSLSFYSYLHRYLQPKQREVTRILLYAAQACHELVPPDIVEQLVRIIAQNFVTDRNSPEAMTVGLNAIREIFVNCPFAANEDLLQDLTEYKKYKNKNVSMAARGLITLFRSVNPKLLHRKDRGRPTQATKELEVAEFCKQQPKSFVPGSECLTIEAVEEPSAEEKSECSSDDSFDEMLESNGASGSESGWESDEQKTEEAEDRELQTEQTENQGGDNSKETNNKTNDDALSSVAKAETISGSRILTEKDFLKIRAFQLKKQLTSNKKLIAGEKRRLDDIKLDEELEEKMMRLNEGDGLPRLKDIELFHKKIYRQNKEERKKQAEVAKEDKEAFKKPKKKAKKPKWRLCISRLEQGPHVGRTNREMAKHKAFQMVRHKVRGKNRQRSFRDQQNSLRKYLLRQAGRKV</sequence>
<evidence type="ECO:0000256" key="3">
    <source>
        <dbReference type="ARBA" id="ARBA00022517"/>
    </source>
</evidence>
<evidence type="ECO:0000313" key="12">
    <source>
        <dbReference type="WBParaSite" id="SMUV_0000097301-mRNA-1"/>
    </source>
</evidence>
<keyword evidence="2 6" id="KW-0813">Transport</keyword>
<dbReference type="InterPro" id="IPR027312">
    <property type="entry name" value="Sda1"/>
</dbReference>
<dbReference type="GO" id="GO:0005730">
    <property type="term" value="C:nucleolus"/>
    <property type="evidence" value="ECO:0007669"/>
    <property type="project" value="UniProtKB-SubCell"/>
</dbReference>
<comment type="similarity">
    <text evidence="1 6">Belongs to the SDA1 family.</text>
</comment>
<keyword evidence="4 6" id="KW-0653">Protein transport</keyword>
<feature type="compositionally biased region" description="Acidic residues" evidence="7">
    <location>
        <begin position="530"/>
        <end position="539"/>
    </location>
</feature>